<dbReference type="Proteomes" id="UP000887565">
    <property type="component" value="Unplaced"/>
</dbReference>
<evidence type="ECO:0000313" key="3">
    <source>
        <dbReference type="WBParaSite" id="nRc.2.0.1.t02535-RA"/>
    </source>
</evidence>
<feature type="region of interest" description="Disordered" evidence="1">
    <location>
        <begin position="1"/>
        <end position="40"/>
    </location>
</feature>
<accession>A0A915HM23</accession>
<name>A0A915HM23_ROMCU</name>
<evidence type="ECO:0000256" key="1">
    <source>
        <dbReference type="SAM" id="MobiDB-lite"/>
    </source>
</evidence>
<keyword evidence="2" id="KW-1185">Reference proteome</keyword>
<organism evidence="2 3">
    <name type="scientific">Romanomermis culicivorax</name>
    <name type="common">Nematode worm</name>
    <dbReference type="NCBI Taxonomy" id="13658"/>
    <lineage>
        <taxon>Eukaryota</taxon>
        <taxon>Metazoa</taxon>
        <taxon>Ecdysozoa</taxon>
        <taxon>Nematoda</taxon>
        <taxon>Enoplea</taxon>
        <taxon>Dorylaimia</taxon>
        <taxon>Mermithida</taxon>
        <taxon>Mermithoidea</taxon>
        <taxon>Mermithidae</taxon>
        <taxon>Romanomermis</taxon>
    </lineage>
</organism>
<proteinExistence type="predicted"/>
<feature type="compositionally biased region" description="Polar residues" evidence="1">
    <location>
        <begin position="7"/>
        <end position="19"/>
    </location>
</feature>
<dbReference type="WBParaSite" id="nRc.2.0.1.t02535-RA">
    <property type="protein sequence ID" value="nRc.2.0.1.t02535-RA"/>
    <property type="gene ID" value="nRc.2.0.1.g02535"/>
</dbReference>
<sequence length="88" mass="9591">ISAKDIQCQQLQAPLTSSDHTAEGATTEGGFAGGLPNGPWDHQPSLTGITNYHRHAAQPSPQQTIARMRTPFFEGPLCHMLLNFYNNT</sequence>
<protein>
    <submittedName>
        <fullName evidence="3">Uncharacterized protein</fullName>
    </submittedName>
</protein>
<evidence type="ECO:0000313" key="2">
    <source>
        <dbReference type="Proteomes" id="UP000887565"/>
    </source>
</evidence>
<dbReference type="AlphaFoldDB" id="A0A915HM23"/>
<reference evidence="3" key="1">
    <citation type="submission" date="2022-11" db="UniProtKB">
        <authorList>
            <consortium name="WormBaseParasite"/>
        </authorList>
    </citation>
    <scope>IDENTIFICATION</scope>
</reference>